<evidence type="ECO:0000313" key="1">
    <source>
        <dbReference type="EMBL" id="KAF2320229.1"/>
    </source>
</evidence>
<dbReference type="Proteomes" id="UP000467840">
    <property type="component" value="Chromosome 10"/>
</dbReference>
<protein>
    <submittedName>
        <fullName evidence="1">Uncharacterized protein</fullName>
    </submittedName>
</protein>
<organism evidence="1 2">
    <name type="scientific">Hevea brasiliensis</name>
    <name type="common">Para rubber tree</name>
    <name type="synonym">Siphonia brasiliensis</name>
    <dbReference type="NCBI Taxonomy" id="3981"/>
    <lineage>
        <taxon>Eukaryota</taxon>
        <taxon>Viridiplantae</taxon>
        <taxon>Streptophyta</taxon>
        <taxon>Embryophyta</taxon>
        <taxon>Tracheophyta</taxon>
        <taxon>Spermatophyta</taxon>
        <taxon>Magnoliopsida</taxon>
        <taxon>eudicotyledons</taxon>
        <taxon>Gunneridae</taxon>
        <taxon>Pentapetalae</taxon>
        <taxon>rosids</taxon>
        <taxon>fabids</taxon>
        <taxon>Malpighiales</taxon>
        <taxon>Euphorbiaceae</taxon>
        <taxon>Crotonoideae</taxon>
        <taxon>Micrandreae</taxon>
        <taxon>Hevea</taxon>
    </lineage>
</organism>
<keyword evidence="2" id="KW-1185">Reference proteome</keyword>
<evidence type="ECO:0000313" key="2">
    <source>
        <dbReference type="Proteomes" id="UP000467840"/>
    </source>
</evidence>
<dbReference type="AlphaFoldDB" id="A0A6A6N7Q5"/>
<accession>A0A6A6N7Q5</accession>
<proteinExistence type="predicted"/>
<dbReference type="EMBL" id="JAAGAX010000003">
    <property type="protein sequence ID" value="KAF2320229.1"/>
    <property type="molecule type" value="Genomic_DNA"/>
</dbReference>
<comment type="caution">
    <text evidence="1">The sequence shown here is derived from an EMBL/GenBank/DDBJ whole genome shotgun (WGS) entry which is preliminary data.</text>
</comment>
<reference evidence="1 2" key="1">
    <citation type="journal article" date="2020" name="Mol. Plant">
        <title>The Chromosome-Based Rubber Tree Genome Provides New Insights into Spurge Genome Evolution and Rubber Biosynthesis.</title>
        <authorList>
            <person name="Liu J."/>
            <person name="Shi C."/>
            <person name="Shi C.C."/>
            <person name="Li W."/>
            <person name="Zhang Q.J."/>
            <person name="Zhang Y."/>
            <person name="Li K."/>
            <person name="Lu H.F."/>
            <person name="Shi C."/>
            <person name="Zhu S.T."/>
            <person name="Xiao Z.Y."/>
            <person name="Nan H."/>
            <person name="Yue Y."/>
            <person name="Zhu X.G."/>
            <person name="Wu Y."/>
            <person name="Hong X.N."/>
            <person name="Fan G.Y."/>
            <person name="Tong Y."/>
            <person name="Zhang D."/>
            <person name="Mao C.L."/>
            <person name="Liu Y.L."/>
            <person name="Hao S.J."/>
            <person name="Liu W.Q."/>
            <person name="Lv M.Q."/>
            <person name="Zhang H.B."/>
            <person name="Liu Y."/>
            <person name="Hu-Tang G.R."/>
            <person name="Wang J.P."/>
            <person name="Wang J.H."/>
            <person name="Sun Y.H."/>
            <person name="Ni S.B."/>
            <person name="Chen W.B."/>
            <person name="Zhang X.C."/>
            <person name="Jiao Y.N."/>
            <person name="Eichler E.E."/>
            <person name="Li G.H."/>
            <person name="Liu X."/>
            <person name="Gao L.Z."/>
        </authorList>
    </citation>
    <scope>NUCLEOTIDE SEQUENCE [LARGE SCALE GENOMIC DNA]</scope>
    <source>
        <strain evidence="2">cv. GT1</strain>
        <tissue evidence="1">Leaf</tissue>
    </source>
</reference>
<sequence length="149" mass="16698">MGIADKEDKHRSIEGGKWQALRYLTHAFRVLEQSLLGTQSNLAPSSRSYSIASKEILPLERRSNSSQNVDSHGYLRFPVGSSPVRTYEDVNTILLSSIRKLILWIKSTEHLYVLIPYVPANFVTLPTSPIKDNKEIADGGIRVLGFSID</sequence>
<name>A0A6A6N7Q5_HEVBR</name>
<gene>
    <name evidence="1" type="ORF">GH714_026179</name>
</gene>